<sequence>MQSTTSIYEQIKQDKKSYSGVTLSYKGALYTPDHFEQGKYIDPNPDLSPLAAFTERFKNIGALVIRFHLGQGQRAGLLQQVAEFDYRDNPVERRAHGDDEANLFFSEIESTHPKAVGQSLEFISHLPLGRSKLLNERAQPLVHINRQGTYGEQGLWDILHAPVWNVGRNLRYELTKQGFIYLTCPAEFSPKDRALLDNELRTSGKPFAVVVEQFAAQSQTAVISKLRFYMDDKQEFTREANGLAIAADKAFAPLGWIIHEKTGDILPQGITEDIIRVSAIAEGGFYEKRPMQQKLLQSGNLVNSSGLGLFIQNQAFNAMYVIFDYLQQYQFDPRPLLDTSLQVVYNRLQAALKDDPSVIDDFLTGALQDEMVQPLKVSQPRSKRTVLPVRFTNPLAVIENNLKAIAYAFDLKDSTGQPVFRSFDDVAVIEQHDQLIDVKLNGTLVLPSFNTGSHVASVLSTALLVAEQMIVEQLLSDAVTKGTDSDFNCLLKALELKDTEAFSHFMALLAHFPEEDKRPVVGAQFDYCQPILHYLRKLLDFDKLPGLICRFAEPGMSTEAVLKHLKAEELEILCHALRTLYLIGNKLQQFPLTSAQSAASRGINAGLEPLIARLFPSLAKELSIDATHKQYAEVDLPDPEKMKERLSVKNINKCPFFSQKTKTPWLEEKQQPPQAPEQEKKARSDSTAPSPGFFSRVWEYKGTIGFIAGTAATVAGIISQM</sequence>
<comment type="caution">
    <text evidence="2">The sequence shown here is derived from an EMBL/GenBank/DDBJ whole genome shotgun (WGS) entry which is preliminary data.</text>
</comment>
<dbReference type="InterPro" id="IPR049983">
    <property type="entry name" value="T4SS_Ceg17"/>
</dbReference>
<evidence type="ECO:0000256" key="1">
    <source>
        <dbReference type="SAM" id="MobiDB-lite"/>
    </source>
</evidence>
<protein>
    <submittedName>
        <fullName evidence="2">Uncharacterized protein</fullName>
    </submittedName>
</protein>
<accession>A0A0W0XRV4</accession>
<evidence type="ECO:0000313" key="2">
    <source>
        <dbReference type="EMBL" id="KTD47230.1"/>
    </source>
</evidence>
<name>A0A0W0XRV4_9GAMM</name>
<gene>
    <name evidence="2" type="ORF">Lrub_2152</name>
</gene>
<dbReference type="NCBIfam" id="NF043053">
    <property type="entry name" value="T4SS_Ceg17"/>
    <property type="match status" value="1"/>
</dbReference>
<proteinExistence type="predicted"/>
<reference evidence="2 3" key="1">
    <citation type="submission" date="2015-11" db="EMBL/GenBank/DDBJ databases">
        <title>Genomic analysis of 38 Legionella species identifies large and diverse effector repertoires.</title>
        <authorList>
            <person name="Burstein D."/>
            <person name="Amaro F."/>
            <person name="Zusman T."/>
            <person name="Lifshitz Z."/>
            <person name="Cohen O."/>
            <person name="Gilbert J.A."/>
            <person name="Pupko T."/>
            <person name="Shuman H.A."/>
            <person name="Segal G."/>
        </authorList>
    </citation>
    <scope>NUCLEOTIDE SEQUENCE [LARGE SCALE GENOMIC DNA]</scope>
    <source>
        <strain evidence="2 3">WA-270A-C2</strain>
    </source>
</reference>
<dbReference type="AlphaFoldDB" id="A0A0W0XRV4"/>
<dbReference type="EMBL" id="LNYT01000020">
    <property type="protein sequence ID" value="KTD47230.1"/>
    <property type="molecule type" value="Genomic_DNA"/>
</dbReference>
<keyword evidence="3" id="KW-1185">Reference proteome</keyword>
<dbReference type="OrthoDB" id="5630700at2"/>
<organism evidence="2 3">
    <name type="scientific">Legionella rubrilucens</name>
    <dbReference type="NCBI Taxonomy" id="458"/>
    <lineage>
        <taxon>Bacteria</taxon>
        <taxon>Pseudomonadati</taxon>
        <taxon>Pseudomonadota</taxon>
        <taxon>Gammaproteobacteria</taxon>
        <taxon>Legionellales</taxon>
        <taxon>Legionellaceae</taxon>
        <taxon>Legionella</taxon>
    </lineage>
</organism>
<dbReference type="Proteomes" id="UP000054608">
    <property type="component" value="Unassembled WGS sequence"/>
</dbReference>
<dbReference type="PATRIC" id="fig|458.5.peg.2243"/>
<feature type="region of interest" description="Disordered" evidence="1">
    <location>
        <begin position="662"/>
        <end position="690"/>
    </location>
</feature>
<evidence type="ECO:0000313" key="3">
    <source>
        <dbReference type="Proteomes" id="UP000054608"/>
    </source>
</evidence>